<evidence type="ECO:0000313" key="2">
    <source>
        <dbReference type="Proteomes" id="UP000762676"/>
    </source>
</evidence>
<reference evidence="1 2" key="1">
    <citation type="journal article" date="2021" name="Elife">
        <title>Chloroplast acquisition without the gene transfer in kleptoplastic sea slugs, Plakobranchus ocellatus.</title>
        <authorList>
            <person name="Maeda T."/>
            <person name="Takahashi S."/>
            <person name="Yoshida T."/>
            <person name="Shimamura S."/>
            <person name="Takaki Y."/>
            <person name="Nagai Y."/>
            <person name="Toyoda A."/>
            <person name="Suzuki Y."/>
            <person name="Arimoto A."/>
            <person name="Ishii H."/>
            <person name="Satoh N."/>
            <person name="Nishiyama T."/>
            <person name="Hasebe M."/>
            <person name="Maruyama T."/>
            <person name="Minagawa J."/>
            <person name="Obokata J."/>
            <person name="Shigenobu S."/>
        </authorList>
    </citation>
    <scope>NUCLEOTIDE SEQUENCE [LARGE SCALE GENOMIC DNA]</scope>
</reference>
<gene>
    <name evidence="1" type="ORF">ElyMa_003170000</name>
</gene>
<dbReference type="SUPFAM" id="SSF50494">
    <property type="entry name" value="Trypsin-like serine proteases"/>
    <property type="match status" value="1"/>
</dbReference>
<proteinExistence type="predicted"/>
<accession>A0AAV4IZX3</accession>
<sequence>MDFFYDDDLCCQGYGGMKTLWGVQMIMSDHFTDRCNVLCVTCDEELGERLHAAERCGFDLNELTPQDLSDLGLLAFCDEECDLALIVSHPHSQPKKITVGEVRYKDEGNLRLAYDTPTCAGSSGAPVMGYSKDPSFSLYSPIHIGYRYNKILQGKFNYGCEFYH</sequence>
<dbReference type="EMBL" id="BMAT01006543">
    <property type="protein sequence ID" value="GFS14737.1"/>
    <property type="molecule type" value="Genomic_DNA"/>
</dbReference>
<evidence type="ECO:0000313" key="1">
    <source>
        <dbReference type="EMBL" id="GFS14737.1"/>
    </source>
</evidence>
<comment type="caution">
    <text evidence="1">The sequence shown here is derived from an EMBL/GenBank/DDBJ whole genome shotgun (WGS) entry which is preliminary data.</text>
</comment>
<evidence type="ECO:0008006" key="3">
    <source>
        <dbReference type="Google" id="ProtNLM"/>
    </source>
</evidence>
<dbReference type="InterPro" id="IPR009003">
    <property type="entry name" value="Peptidase_S1_PA"/>
</dbReference>
<dbReference type="AlphaFoldDB" id="A0AAV4IZX3"/>
<keyword evidence="2" id="KW-1185">Reference proteome</keyword>
<name>A0AAV4IZX3_9GAST</name>
<dbReference type="Proteomes" id="UP000762676">
    <property type="component" value="Unassembled WGS sequence"/>
</dbReference>
<organism evidence="1 2">
    <name type="scientific">Elysia marginata</name>
    <dbReference type="NCBI Taxonomy" id="1093978"/>
    <lineage>
        <taxon>Eukaryota</taxon>
        <taxon>Metazoa</taxon>
        <taxon>Spiralia</taxon>
        <taxon>Lophotrochozoa</taxon>
        <taxon>Mollusca</taxon>
        <taxon>Gastropoda</taxon>
        <taxon>Heterobranchia</taxon>
        <taxon>Euthyneura</taxon>
        <taxon>Panpulmonata</taxon>
        <taxon>Sacoglossa</taxon>
        <taxon>Placobranchoidea</taxon>
        <taxon>Plakobranchidae</taxon>
        <taxon>Elysia</taxon>
    </lineage>
</organism>
<protein>
    <recommendedName>
        <fullName evidence="3">Serine protease</fullName>
    </recommendedName>
</protein>